<comment type="similarity">
    <text evidence="4">Belongs to the FAH family.</text>
</comment>
<reference evidence="17 18" key="1">
    <citation type="submission" date="2014-09" db="EMBL/GenBank/DDBJ databases">
        <title>Whole Genome Shotgun of Flavobacterium aquatile LMG 4008.</title>
        <authorList>
            <person name="Gale A.N."/>
            <person name="Pipes S.E."/>
            <person name="Newman J.D."/>
        </authorList>
    </citation>
    <scope>NUCLEOTIDE SEQUENCE [LARGE SCALE GENOMIC DNA]</scope>
    <source>
        <strain evidence="17 18">LMG 4008</strain>
    </source>
</reference>
<evidence type="ECO:0000256" key="8">
    <source>
        <dbReference type="ARBA" id="ARBA00022837"/>
    </source>
</evidence>
<feature type="binding site" evidence="14">
    <location>
        <position position="208"/>
    </location>
    <ligand>
        <name>Ca(2+)</name>
        <dbReference type="ChEBI" id="CHEBI:29108"/>
    </ligand>
</feature>
<dbReference type="GO" id="GO:0004334">
    <property type="term" value="F:fumarylacetoacetase activity"/>
    <property type="evidence" value="ECO:0007669"/>
    <property type="project" value="UniProtKB-EC"/>
</dbReference>
<evidence type="ECO:0000256" key="14">
    <source>
        <dbReference type="PIRSR" id="PIRSR605959-3"/>
    </source>
</evidence>
<dbReference type="PANTHER" id="PTHR43069:SF2">
    <property type="entry name" value="FUMARYLACETOACETASE"/>
    <property type="match status" value="1"/>
</dbReference>
<evidence type="ECO:0000256" key="13">
    <source>
        <dbReference type="PIRSR" id="PIRSR605959-2"/>
    </source>
</evidence>
<evidence type="ECO:0000256" key="11">
    <source>
        <dbReference type="ARBA" id="ARBA00023232"/>
    </source>
</evidence>
<feature type="binding site" evidence="14">
    <location>
        <position position="210"/>
    </location>
    <ligand>
        <name>Ca(2+)</name>
        <dbReference type="ChEBI" id="CHEBI:29108"/>
    </ligand>
</feature>
<keyword evidence="8 14" id="KW-0106">Calcium</keyword>
<dbReference type="InterPro" id="IPR015377">
    <property type="entry name" value="Fumarylacetoacetase_N"/>
</dbReference>
<evidence type="ECO:0000256" key="7">
    <source>
        <dbReference type="ARBA" id="ARBA00022801"/>
    </source>
</evidence>
<feature type="binding site" evidence="14">
    <location>
        <position position="266"/>
    </location>
    <ligand>
        <name>Mg(2+)</name>
        <dbReference type="ChEBI" id="CHEBI:18420"/>
    </ligand>
</feature>
<sequence>MPNIANDPTRKSWINVPENSDFPIQNIPFGVFLTKEDVITIGTRIGDSAIDMGALQQLGYFEGIDLTDDMFMQDTLNDFISDGKKTWRLVRNRLAELFDINNPKLRDNKDHCEVVIFDLADIEMLLPVQIGDYTDFYSSKEHATNVGKMFRDPENALLPNWLHIPVGYHGRSSTIVPSGIPVHRPMGQTLPNGENSPVFGPSRLVDFELETAFITTDANVMGENIPVNEAEDYIFGMVLLNDWSARDMQKWEYVPLGPFLAKNFASSISPWIVTMDALEPFRVKGPKQEPTPLPYLQQKGKHAYDINLEVYIEPENAEATLVSKSNFKHMYWSMSQQLTHHTSNGCRVNSGDMMGSGTISGPTEDSYGSMLELTWGGKNPIKMNDGSERKFINDNDTVIMKGFCQNSSLRIGFGEVSSKLLPTFVRK</sequence>
<evidence type="ECO:0000256" key="12">
    <source>
        <dbReference type="PIRSR" id="PIRSR605959-1"/>
    </source>
</evidence>
<dbReference type="UniPathway" id="UPA00139">
    <property type="reaction ID" value="UER00341"/>
</dbReference>
<keyword evidence="9 14" id="KW-0460">Magnesium</keyword>
<dbReference type="Proteomes" id="UP000029554">
    <property type="component" value="Unassembled WGS sequence"/>
</dbReference>
<dbReference type="AlphaFoldDB" id="A0A095TYW5"/>
<dbReference type="Gene3D" id="2.30.30.230">
    <property type="entry name" value="Fumarylacetoacetase, N-terminal domain"/>
    <property type="match status" value="1"/>
</dbReference>
<dbReference type="OrthoDB" id="3766879at2"/>
<evidence type="ECO:0000256" key="4">
    <source>
        <dbReference type="ARBA" id="ARBA00010211"/>
    </source>
</evidence>
<comment type="cofactor">
    <cofactor evidence="1 14">
        <name>Ca(2+)</name>
        <dbReference type="ChEBI" id="CHEBI:29108"/>
    </cofactor>
</comment>
<comment type="caution">
    <text evidence="17">The sequence shown here is derived from an EMBL/GenBank/DDBJ whole genome shotgun (WGS) entry which is preliminary data.</text>
</comment>
<dbReference type="GO" id="GO:0006572">
    <property type="term" value="P:L-tyrosine catabolic process"/>
    <property type="evidence" value="ECO:0007669"/>
    <property type="project" value="UniProtKB-KW"/>
</dbReference>
<feature type="binding site" evidence="14">
    <location>
        <position position="242"/>
    </location>
    <ligand>
        <name>Ca(2+)</name>
        <dbReference type="ChEBI" id="CHEBI:29108"/>
    </ligand>
</feature>
<evidence type="ECO:0000259" key="15">
    <source>
        <dbReference type="Pfam" id="PF01557"/>
    </source>
</evidence>
<accession>A0A095TYW5</accession>
<dbReference type="InterPro" id="IPR036663">
    <property type="entry name" value="Fumarylacetoacetase_C_sf"/>
</dbReference>
<evidence type="ECO:0000256" key="10">
    <source>
        <dbReference type="ARBA" id="ARBA00022878"/>
    </source>
</evidence>
<keyword evidence="11" id="KW-0585">Phenylalanine catabolism</keyword>
<dbReference type="STRING" id="1453498.LG45_10455"/>
<keyword evidence="18" id="KW-1185">Reference proteome</keyword>
<comment type="pathway">
    <text evidence="3">Amino-acid degradation; L-phenylalanine degradation; acetoacetate and fumarate from L-phenylalanine: step 6/6.</text>
</comment>
<protein>
    <recommendedName>
        <fullName evidence="5">fumarylacetoacetase</fullName>
        <ecNumber evidence="5">3.7.1.2</ecNumber>
    </recommendedName>
</protein>
<dbReference type="Pfam" id="PF09298">
    <property type="entry name" value="FAA_hydrolase_N"/>
    <property type="match status" value="1"/>
</dbReference>
<dbReference type="InterPro" id="IPR011234">
    <property type="entry name" value="Fumarylacetoacetase-like_C"/>
</dbReference>
<keyword evidence="6 14" id="KW-0479">Metal-binding</keyword>
<feature type="active site" description="Proton acceptor" evidence="12">
    <location>
        <position position="142"/>
    </location>
</feature>
<feature type="binding site" evidence="13">
    <location>
        <position position="253"/>
    </location>
    <ligand>
        <name>substrate</name>
    </ligand>
</feature>
<evidence type="ECO:0000256" key="1">
    <source>
        <dbReference type="ARBA" id="ARBA00001913"/>
    </source>
</evidence>
<feature type="binding site" evidence="13">
    <location>
        <position position="137"/>
    </location>
    <ligand>
        <name>substrate</name>
    </ligand>
</feature>
<dbReference type="InterPro" id="IPR036462">
    <property type="entry name" value="Fumarylacetoacetase_N_sf"/>
</dbReference>
<proteinExistence type="inferred from homology"/>
<dbReference type="PANTHER" id="PTHR43069">
    <property type="entry name" value="FUMARYLACETOACETASE"/>
    <property type="match status" value="1"/>
</dbReference>
<dbReference type="SUPFAM" id="SSF63433">
    <property type="entry name" value="Fumarylacetoacetate hydrolase, FAH, N-terminal domain"/>
    <property type="match status" value="1"/>
</dbReference>
<dbReference type="FunFam" id="3.90.850.10:FF:000004">
    <property type="entry name" value="Fumarylacetoacetase"/>
    <property type="match status" value="1"/>
</dbReference>
<dbReference type="NCBIfam" id="TIGR01266">
    <property type="entry name" value="fum_ac_acetase"/>
    <property type="match status" value="1"/>
</dbReference>
<evidence type="ECO:0000313" key="17">
    <source>
        <dbReference type="EMBL" id="KGD67553.1"/>
    </source>
</evidence>
<feature type="binding site" evidence="14">
    <location>
        <position position="262"/>
    </location>
    <ligand>
        <name>Mg(2+)</name>
        <dbReference type="ChEBI" id="CHEBI:18420"/>
    </ligand>
</feature>
<gene>
    <name evidence="17" type="ORF">LG45_10455</name>
</gene>
<comment type="cofactor">
    <cofactor evidence="2 14">
        <name>Mg(2+)</name>
        <dbReference type="ChEBI" id="CHEBI:18420"/>
    </cofactor>
</comment>
<dbReference type="GO" id="GO:1902000">
    <property type="term" value="P:homogentisate catabolic process"/>
    <property type="evidence" value="ECO:0007669"/>
    <property type="project" value="TreeGrafter"/>
</dbReference>
<evidence type="ECO:0000256" key="3">
    <source>
        <dbReference type="ARBA" id="ARBA00004782"/>
    </source>
</evidence>
<dbReference type="GO" id="GO:0046872">
    <property type="term" value="F:metal ion binding"/>
    <property type="evidence" value="ECO:0007669"/>
    <property type="project" value="UniProtKB-KW"/>
</dbReference>
<evidence type="ECO:0000256" key="9">
    <source>
        <dbReference type="ARBA" id="ARBA00022842"/>
    </source>
</evidence>
<dbReference type="EMBL" id="JRHH01000004">
    <property type="protein sequence ID" value="KGD67553.1"/>
    <property type="molecule type" value="Genomic_DNA"/>
</dbReference>
<evidence type="ECO:0000256" key="2">
    <source>
        <dbReference type="ARBA" id="ARBA00001946"/>
    </source>
</evidence>
<dbReference type="GO" id="GO:0006559">
    <property type="term" value="P:L-phenylalanine catabolic process"/>
    <property type="evidence" value="ECO:0007669"/>
    <property type="project" value="UniProtKB-UniPathway"/>
</dbReference>
<dbReference type="EC" id="3.7.1.2" evidence="5"/>
<dbReference type="InterPro" id="IPR005959">
    <property type="entry name" value="Fumarylacetoacetase"/>
</dbReference>
<dbReference type="eggNOG" id="COG0179">
    <property type="taxonomic scope" value="Bacteria"/>
</dbReference>
<keyword evidence="10" id="KW-0828">Tyrosine catabolism</keyword>
<dbReference type="Pfam" id="PF01557">
    <property type="entry name" value="FAA_hydrolase"/>
    <property type="match status" value="1"/>
</dbReference>
<feature type="binding site" evidence="13">
    <location>
        <position position="358"/>
    </location>
    <ligand>
        <name>substrate</name>
    </ligand>
</feature>
<dbReference type="RefSeq" id="WP_035126857.1">
    <property type="nucleotide sequence ID" value="NZ_JRHH01000004.1"/>
</dbReference>
<dbReference type="SUPFAM" id="SSF56529">
    <property type="entry name" value="FAH"/>
    <property type="match status" value="1"/>
</dbReference>
<feature type="binding site" evidence="14">
    <location>
        <position position="135"/>
    </location>
    <ligand>
        <name>Ca(2+)</name>
        <dbReference type="ChEBI" id="CHEBI:29108"/>
    </ligand>
</feature>
<keyword evidence="7" id="KW-0378">Hydrolase</keyword>
<organism evidence="17 18">
    <name type="scientific">Flavobacterium aquatile LMG 4008 = ATCC 11947</name>
    <dbReference type="NCBI Taxonomy" id="1453498"/>
    <lineage>
        <taxon>Bacteria</taxon>
        <taxon>Pseudomonadati</taxon>
        <taxon>Bacteroidota</taxon>
        <taxon>Flavobacteriia</taxon>
        <taxon>Flavobacteriales</taxon>
        <taxon>Flavobacteriaceae</taxon>
        <taxon>Flavobacterium</taxon>
    </lineage>
</organism>
<feature type="binding site" evidence="13">
    <location>
        <position position="151"/>
    </location>
    <ligand>
        <name>substrate</name>
    </ligand>
</feature>
<dbReference type="Gene3D" id="3.90.850.10">
    <property type="entry name" value="Fumarylacetoacetase-like, C-terminal domain"/>
    <property type="match status" value="1"/>
</dbReference>
<evidence type="ECO:0000256" key="5">
    <source>
        <dbReference type="ARBA" id="ARBA00012094"/>
    </source>
</evidence>
<feature type="domain" description="Fumarylacetoacetase-like C-terminal" evidence="15">
    <location>
        <begin position="134"/>
        <end position="399"/>
    </location>
</feature>
<feature type="binding site" evidence="13">
    <location>
        <position position="249"/>
    </location>
    <ligand>
        <name>substrate</name>
    </ligand>
</feature>
<evidence type="ECO:0000259" key="16">
    <source>
        <dbReference type="Pfam" id="PF09298"/>
    </source>
</evidence>
<name>A0A095TYW5_9FLAO</name>
<evidence type="ECO:0000256" key="6">
    <source>
        <dbReference type="ARBA" id="ARBA00022723"/>
    </source>
</evidence>
<evidence type="ECO:0000313" key="18">
    <source>
        <dbReference type="Proteomes" id="UP000029554"/>
    </source>
</evidence>
<feature type="domain" description="Fumarylacetoacetase N-terminal" evidence="16">
    <location>
        <begin position="25"/>
        <end position="127"/>
    </location>
</feature>
<feature type="binding site" evidence="14">
    <location>
        <position position="242"/>
    </location>
    <ligand>
        <name>Mg(2+)</name>
        <dbReference type="ChEBI" id="CHEBI:18420"/>
    </ligand>
</feature>